<dbReference type="Gene3D" id="1.20.1280.170">
    <property type="entry name" value="Exocyst complex component Exo70"/>
    <property type="match status" value="1"/>
</dbReference>
<proteinExistence type="inferred from homology"/>
<dbReference type="PANTHER" id="PTHR12542:SF7">
    <property type="entry name" value="EXOCYST SUBUNIT EXO70 FAMILY PROTEIN"/>
    <property type="match status" value="1"/>
</dbReference>
<comment type="similarity">
    <text evidence="1 3">Belongs to the EXO70 family.</text>
</comment>
<feature type="non-terminal residue" evidence="5">
    <location>
        <position position="334"/>
    </location>
</feature>
<gene>
    <name evidence="5" type="ORF">MIMGU_mgv1a0080372mg</name>
</gene>
<dbReference type="Pfam" id="PF20669">
    <property type="entry name" value="Exo70_N"/>
    <property type="match status" value="1"/>
</dbReference>
<evidence type="ECO:0000259" key="4">
    <source>
        <dbReference type="Pfam" id="PF03081"/>
    </source>
</evidence>
<evidence type="ECO:0000313" key="6">
    <source>
        <dbReference type="Proteomes" id="UP000030748"/>
    </source>
</evidence>
<dbReference type="Pfam" id="PF03081">
    <property type="entry name" value="Exo70_C"/>
    <property type="match status" value="1"/>
</dbReference>
<dbReference type="Proteomes" id="UP000030748">
    <property type="component" value="Unassembled WGS sequence"/>
</dbReference>
<evidence type="ECO:0000256" key="2">
    <source>
        <dbReference type="ARBA" id="ARBA00022448"/>
    </source>
</evidence>
<protein>
    <recommendedName>
        <fullName evidence="3">Exocyst subunit Exo70 family protein</fullName>
    </recommendedName>
</protein>
<dbReference type="GO" id="GO:0000145">
    <property type="term" value="C:exocyst"/>
    <property type="evidence" value="ECO:0007669"/>
    <property type="project" value="InterPro"/>
</dbReference>
<name>A0A022Q2D7_ERYGU</name>
<dbReference type="InterPro" id="IPR016159">
    <property type="entry name" value="Cullin_repeat-like_dom_sf"/>
</dbReference>
<reference evidence="5 6" key="1">
    <citation type="journal article" date="2013" name="Proc. Natl. Acad. Sci. U.S.A.">
        <title>Fine-scale variation in meiotic recombination in Mimulus inferred from population shotgun sequencing.</title>
        <authorList>
            <person name="Hellsten U."/>
            <person name="Wright K.M."/>
            <person name="Jenkins J."/>
            <person name="Shu S."/>
            <person name="Yuan Y."/>
            <person name="Wessler S.R."/>
            <person name="Schmutz J."/>
            <person name="Willis J.H."/>
            <person name="Rokhsar D.S."/>
        </authorList>
    </citation>
    <scope>NUCLEOTIDE SEQUENCE [LARGE SCALE GENOMIC DNA]</scope>
    <source>
        <strain evidence="6">cv. DUN x IM62</strain>
    </source>
</reference>
<accession>A0A022Q2D7</accession>
<evidence type="ECO:0000256" key="1">
    <source>
        <dbReference type="ARBA" id="ARBA00006756"/>
    </source>
</evidence>
<dbReference type="InterPro" id="IPR046364">
    <property type="entry name" value="Exo70_C"/>
</dbReference>
<dbReference type="SUPFAM" id="SSF74788">
    <property type="entry name" value="Cullin repeat-like"/>
    <property type="match status" value="1"/>
</dbReference>
<dbReference type="eggNOG" id="KOG2344">
    <property type="taxonomic scope" value="Eukaryota"/>
</dbReference>
<dbReference type="InterPro" id="IPR004140">
    <property type="entry name" value="Exo70"/>
</dbReference>
<dbReference type="GO" id="GO:0015031">
    <property type="term" value="P:protein transport"/>
    <property type="evidence" value="ECO:0007669"/>
    <property type="project" value="UniProtKB-KW"/>
</dbReference>
<dbReference type="PANTHER" id="PTHR12542">
    <property type="entry name" value="EXOCYST COMPLEX PROTEIN EXO70"/>
    <property type="match status" value="1"/>
</dbReference>
<keyword evidence="2 3" id="KW-0813">Transport</keyword>
<evidence type="ECO:0000256" key="3">
    <source>
        <dbReference type="RuleBase" id="RU365026"/>
    </source>
</evidence>
<dbReference type="AlphaFoldDB" id="A0A022Q2D7"/>
<keyword evidence="3" id="KW-0268">Exocytosis</keyword>
<feature type="domain" description="Exocyst complex subunit Exo70 C-terminal" evidence="4">
    <location>
        <begin position="199"/>
        <end position="326"/>
    </location>
</feature>
<dbReference type="STRING" id="4155.A0A022Q2D7"/>
<sequence length="334" mass="37795">MLKTIVATLHTVMGSSLSQQSAVDTITQWRSRPPHVLIFDSSRREISQYMEAVDKLTQSPPNSKETNNKDLIAIAMARLKREFIAVLSRQADYQAGGPISTITTTAEFSSVADSTAYAFRYEDYVISDLPSTDVITYLKNIAQRMNSGGKLADCIRAYKSVRRTFLQAQLSRLRFEELSVNLNAKRYLWDELKIKMEFWVQLSKICVKKLFDREKKLCDQIFQGIVGINGPAKDECFVGTVQDFAAGLFSFAESMSLSNQPYERMETVFTVYDSFLSILPNVKALFDSVPGREIVIRCEETLSNVEIEVTRMLHDFEDAVLHEKPVSNSSDENG</sequence>
<evidence type="ECO:0000313" key="5">
    <source>
        <dbReference type="EMBL" id="EYU21308.1"/>
    </source>
</evidence>
<keyword evidence="3" id="KW-0653">Protein transport</keyword>
<dbReference type="EMBL" id="KI632223">
    <property type="protein sequence ID" value="EYU21308.1"/>
    <property type="molecule type" value="Genomic_DNA"/>
</dbReference>
<dbReference type="GO" id="GO:0006887">
    <property type="term" value="P:exocytosis"/>
    <property type="evidence" value="ECO:0007669"/>
    <property type="project" value="UniProtKB-KW"/>
</dbReference>
<keyword evidence="6" id="KW-1185">Reference proteome</keyword>
<dbReference type="GO" id="GO:0005546">
    <property type="term" value="F:phosphatidylinositol-4,5-bisphosphate binding"/>
    <property type="evidence" value="ECO:0007669"/>
    <property type="project" value="InterPro"/>
</dbReference>
<comment type="function">
    <text evidence="3">Component of the exocyst complex.</text>
</comment>
<organism evidence="5 6">
    <name type="scientific">Erythranthe guttata</name>
    <name type="common">Yellow monkey flower</name>
    <name type="synonym">Mimulus guttatus</name>
    <dbReference type="NCBI Taxonomy" id="4155"/>
    <lineage>
        <taxon>Eukaryota</taxon>
        <taxon>Viridiplantae</taxon>
        <taxon>Streptophyta</taxon>
        <taxon>Embryophyta</taxon>
        <taxon>Tracheophyta</taxon>
        <taxon>Spermatophyta</taxon>
        <taxon>Magnoliopsida</taxon>
        <taxon>eudicotyledons</taxon>
        <taxon>Gunneridae</taxon>
        <taxon>Pentapetalae</taxon>
        <taxon>asterids</taxon>
        <taxon>lamiids</taxon>
        <taxon>Lamiales</taxon>
        <taxon>Phrymaceae</taxon>
        <taxon>Erythranthe</taxon>
    </lineage>
</organism>